<organism evidence="8 9">
    <name type="scientific">Marinomonas primoryensis</name>
    <dbReference type="NCBI Taxonomy" id="178399"/>
    <lineage>
        <taxon>Bacteria</taxon>
        <taxon>Pseudomonadati</taxon>
        <taxon>Pseudomonadota</taxon>
        <taxon>Gammaproteobacteria</taxon>
        <taxon>Oceanospirillales</taxon>
        <taxon>Oceanospirillaceae</taxon>
        <taxon>Marinomonas</taxon>
    </lineage>
</organism>
<name>A0A2Z4PUY3_9GAMM</name>
<dbReference type="EC" id="4.1.1.97" evidence="3"/>
<dbReference type="PANTHER" id="PTHR43466">
    <property type="entry name" value="2-OXO-4-HYDROXY-4-CARBOXY-5-UREIDOIMIDAZOLINE DECARBOXYLASE-RELATED"/>
    <property type="match status" value="1"/>
</dbReference>
<dbReference type="GO" id="GO:0006144">
    <property type="term" value="P:purine nucleobase metabolic process"/>
    <property type="evidence" value="ECO:0007669"/>
    <property type="project" value="UniProtKB-KW"/>
</dbReference>
<evidence type="ECO:0000313" key="9">
    <source>
        <dbReference type="Proteomes" id="UP000249898"/>
    </source>
</evidence>
<dbReference type="EMBL" id="CP016181">
    <property type="protein sequence ID" value="AWY01225.1"/>
    <property type="molecule type" value="Genomic_DNA"/>
</dbReference>
<evidence type="ECO:0000259" key="7">
    <source>
        <dbReference type="Pfam" id="PF09349"/>
    </source>
</evidence>
<comment type="pathway">
    <text evidence="2">Purine metabolism; urate degradation; (S)-allantoin from urate: step 3/3.</text>
</comment>
<dbReference type="SUPFAM" id="SSF158694">
    <property type="entry name" value="UraD-Like"/>
    <property type="match status" value="1"/>
</dbReference>
<sequence length="173" mass="19516">MQDQHAAYSQLSEADFVSLFSEIYEHSEWVAEQLWRQKAEQPEGYFDHLDKIKQTMADVVEQSSDEQKLMLLRAHPDLAGKTALIGALTDASKSEQSGAGLDQCSEEELAHFLQLNDVYRANFGFPFIMAVKGATKAQILAGFEERTPNDWKTEFDRAMSEVHKIAGFRLASL</sequence>
<dbReference type="PANTHER" id="PTHR43466:SF1">
    <property type="entry name" value="2-OXO-4-HYDROXY-4-CARBOXY-5-UREIDOIMIDAZOLINE DECARBOXYLASE-RELATED"/>
    <property type="match status" value="1"/>
</dbReference>
<reference evidence="8 9" key="1">
    <citation type="submission" date="2016-06" db="EMBL/GenBank/DDBJ databases">
        <title>The sequenced genome of the ice-adhering bacterium Marinomonas primoryensis, from Antarctica.</title>
        <authorList>
            <person name="Graham L."/>
            <person name="Vance T.D.R."/>
            <person name="Davies P.L."/>
        </authorList>
    </citation>
    <scope>NUCLEOTIDE SEQUENCE [LARGE SCALE GENOMIC DNA]</scope>
    <source>
        <strain evidence="8 9">AceL</strain>
    </source>
</reference>
<dbReference type="UniPathway" id="UPA00394">
    <property type="reaction ID" value="UER00652"/>
</dbReference>
<dbReference type="RefSeq" id="WP_112139581.1">
    <property type="nucleotide sequence ID" value="NZ_CP016181.1"/>
</dbReference>
<evidence type="ECO:0000256" key="3">
    <source>
        <dbReference type="ARBA" id="ARBA00012257"/>
    </source>
</evidence>
<dbReference type="GO" id="GO:0000255">
    <property type="term" value="P:allantoin metabolic process"/>
    <property type="evidence" value="ECO:0007669"/>
    <property type="project" value="InterPro"/>
</dbReference>
<evidence type="ECO:0000313" key="8">
    <source>
        <dbReference type="EMBL" id="AWY01225.1"/>
    </source>
</evidence>
<evidence type="ECO:0000256" key="1">
    <source>
        <dbReference type="ARBA" id="ARBA00001163"/>
    </source>
</evidence>
<dbReference type="GO" id="GO:0019628">
    <property type="term" value="P:urate catabolic process"/>
    <property type="evidence" value="ECO:0007669"/>
    <property type="project" value="UniProtKB-UniPathway"/>
</dbReference>
<dbReference type="InterPro" id="IPR017580">
    <property type="entry name" value="OHCU_decarboxylase-1"/>
</dbReference>
<gene>
    <name evidence="8" type="ORF">A8139_15600</name>
</gene>
<dbReference type="Gene3D" id="1.10.3330.10">
    <property type="entry name" value="Oxo-4-hydroxy-4-carboxy-5-ureidoimidazoline decarboxylase"/>
    <property type="match status" value="1"/>
</dbReference>
<comment type="catalytic activity">
    <reaction evidence="1">
        <text>5-hydroxy-2-oxo-4-ureido-2,5-dihydro-1H-imidazole-5-carboxylate + H(+) = (S)-allantoin + CO2</text>
        <dbReference type="Rhea" id="RHEA:26301"/>
        <dbReference type="ChEBI" id="CHEBI:15378"/>
        <dbReference type="ChEBI" id="CHEBI:15678"/>
        <dbReference type="ChEBI" id="CHEBI:16526"/>
        <dbReference type="ChEBI" id="CHEBI:58639"/>
        <dbReference type="EC" id="4.1.1.97"/>
    </reaction>
</comment>
<dbReference type="InterPro" id="IPR018020">
    <property type="entry name" value="OHCU_decarboxylase"/>
</dbReference>
<keyword evidence="4" id="KW-0659">Purine metabolism</keyword>
<accession>A0A2Z4PUY3</accession>
<dbReference type="OrthoDB" id="9800909at2"/>
<dbReference type="GO" id="GO:0051997">
    <property type="term" value="F:2-oxo-4-hydroxy-4-carboxy-5-ureidoimidazoline decarboxylase activity"/>
    <property type="evidence" value="ECO:0007669"/>
    <property type="project" value="UniProtKB-EC"/>
</dbReference>
<evidence type="ECO:0000256" key="6">
    <source>
        <dbReference type="ARBA" id="ARBA00023239"/>
    </source>
</evidence>
<evidence type="ECO:0000256" key="4">
    <source>
        <dbReference type="ARBA" id="ARBA00022631"/>
    </source>
</evidence>
<dbReference type="NCBIfam" id="TIGR03164">
    <property type="entry name" value="UHCUDC"/>
    <property type="match status" value="1"/>
</dbReference>
<protein>
    <recommendedName>
        <fullName evidence="3">2-oxo-4-hydroxy-4-carboxy-5-ureidoimidazoline decarboxylase</fullName>
        <ecNumber evidence="3">4.1.1.97</ecNumber>
    </recommendedName>
</protein>
<keyword evidence="5" id="KW-0210">Decarboxylase</keyword>
<evidence type="ECO:0000256" key="5">
    <source>
        <dbReference type="ARBA" id="ARBA00022793"/>
    </source>
</evidence>
<dbReference type="InterPro" id="IPR036778">
    <property type="entry name" value="OHCU_decarboxylase_sf"/>
</dbReference>
<keyword evidence="6" id="KW-0456">Lyase</keyword>
<feature type="domain" description="Oxo-4-hydroxy-4-carboxy-5-ureidoimidazoline decarboxylase" evidence="7">
    <location>
        <begin position="10"/>
        <end position="171"/>
    </location>
</feature>
<dbReference type="Proteomes" id="UP000249898">
    <property type="component" value="Chromosome"/>
</dbReference>
<dbReference type="AlphaFoldDB" id="A0A2Z4PUY3"/>
<proteinExistence type="predicted"/>
<dbReference type="Pfam" id="PF09349">
    <property type="entry name" value="OHCU_decarbox"/>
    <property type="match status" value="1"/>
</dbReference>
<evidence type="ECO:0000256" key="2">
    <source>
        <dbReference type="ARBA" id="ARBA00004754"/>
    </source>
</evidence>